<evidence type="ECO:0000256" key="1">
    <source>
        <dbReference type="SAM" id="Phobius"/>
    </source>
</evidence>
<protein>
    <recommendedName>
        <fullName evidence="4">DUF2798 domain-containing protein</fullName>
    </recommendedName>
</protein>
<organism evidence="2 3">
    <name type="scientific">Candidatus Deianiraea vastatrix</name>
    <dbReference type="NCBI Taxonomy" id="2163644"/>
    <lineage>
        <taxon>Bacteria</taxon>
        <taxon>Pseudomonadati</taxon>
        <taxon>Pseudomonadota</taxon>
        <taxon>Alphaproteobacteria</taxon>
        <taxon>Rickettsiales</taxon>
        <taxon>Candidatus Deianiraeaceae</taxon>
        <taxon>Candidatus Deianiraea</taxon>
    </lineage>
</organism>
<proteinExistence type="predicted"/>
<evidence type="ECO:0008006" key="4">
    <source>
        <dbReference type="Google" id="ProtNLM"/>
    </source>
</evidence>
<evidence type="ECO:0000313" key="2">
    <source>
        <dbReference type="EMBL" id="QED23335.1"/>
    </source>
</evidence>
<dbReference type="EMBL" id="CP029077">
    <property type="protein sequence ID" value="QED23335.1"/>
    <property type="molecule type" value="Genomic_DNA"/>
</dbReference>
<name>A0A5B8XEM2_9RICK</name>
<dbReference type="OrthoDB" id="4557675at2"/>
<evidence type="ECO:0000313" key="3">
    <source>
        <dbReference type="Proteomes" id="UP000321934"/>
    </source>
</evidence>
<dbReference type="Proteomes" id="UP000321934">
    <property type="component" value="Chromosome"/>
</dbReference>
<reference evidence="2 3" key="1">
    <citation type="journal article" date="2019" name="ISME J.">
        <title>Deianiraea, an extracellular bacterium associated with the ciliate Paramecium, suggests an alternative scenario for the evolution of Rickettsiales.</title>
        <authorList>
            <person name="Castelli M."/>
            <person name="Sabaneyeva E."/>
            <person name="Lanzoni O."/>
            <person name="Lebedeva N."/>
            <person name="Floriano A.M."/>
            <person name="Gaiarsa S."/>
            <person name="Benken K."/>
            <person name="Modeo L."/>
            <person name="Bandi C."/>
            <person name="Potekhin A."/>
            <person name="Sassera D."/>
            <person name="Petroni G."/>
        </authorList>
    </citation>
    <scope>NUCLEOTIDE SEQUENCE [LARGE SCALE GENOMIC DNA]</scope>
    <source>
        <strain evidence="2">CyL4-1</strain>
    </source>
</reference>
<dbReference type="AlphaFoldDB" id="A0A5B8XEM2"/>
<feature type="transmembrane region" description="Helical" evidence="1">
    <location>
        <begin position="42"/>
        <end position="62"/>
    </location>
</feature>
<sequence length="76" mass="8770">MNLMKNPKVVFPFLMALSMGTIMSGVMTFINRGFVFPDFFFFWLRGFLTAFPTAFCVAFFLAPKVRLLTEKICKIN</sequence>
<keyword evidence="1" id="KW-1133">Transmembrane helix</keyword>
<dbReference type="InterPro" id="IPR021529">
    <property type="entry name" value="DUF2798"/>
</dbReference>
<accession>A0A5B8XEM2</accession>
<gene>
    <name evidence="2" type="ORF">Deia_00540</name>
</gene>
<dbReference type="RefSeq" id="WP_146820614.1">
    <property type="nucleotide sequence ID" value="NZ_CP029077.1"/>
</dbReference>
<feature type="transmembrane region" description="Helical" evidence="1">
    <location>
        <begin position="9"/>
        <end position="30"/>
    </location>
</feature>
<dbReference type="Pfam" id="PF11391">
    <property type="entry name" value="DUF2798"/>
    <property type="match status" value="1"/>
</dbReference>
<keyword evidence="1" id="KW-0812">Transmembrane</keyword>
<keyword evidence="3" id="KW-1185">Reference proteome</keyword>
<keyword evidence="1" id="KW-0472">Membrane</keyword>